<keyword evidence="2" id="KW-1185">Reference proteome</keyword>
<dbReference type="AlphaFoldDB" id="A0AAD4QKC1"/>
<reference evidence="1" key="1">
    <citation type="journal article" date="2022" name="New Phytol.">
        <title>Evolutionary transition to the ectomycorrhizal habit in the genomes of a hyperdiverse lineage of mushroom-forming fungi.</title>
        <authorList>
            <person name="Looney B."/>
            <person name="Miyauchi S."/>
            <person name="Morin E."/>
            <person name="Drula E."/>
            <person name="Courty P.E."/>
            <person name="Kohler A."/>
            <person name="Kuo A."/>
            <person name="LaButti K."/>
            <person name="Pangilinan J."/>
            <person name="Lipzen A."/>
            <person name="Riley R."/>
            <person name="Andreopoulos W."/>
            <person name="He G."/>
            <person name="Johnson J."/>
            <person name="Nolan M."/>
            <person name="Tritt A."/>
            <person name="Barry K.W."/>
            <person name="Grigoriev I.V."/>
            <person name="Nagy L.G."/>
            <person name="Hibbett D."/>
            <person name="Henrissat B."/>
            <person name="Matheny P.B."/>
            <person name="Labbe J."/>
            <person name="Martin F.M."/>
        </authorList>
    </citation>
    <scope>NUCLEOTIDE SEQUENCE</scope>
    <source>
        <strain evidence="1">BPL690</strain>
    </source>
</reference>
<accession>A0AAD4QKC1</accession>
<comment type="caution">
    <text evidence="1">The sequence shown here is derived from an EMBL/GenBank/DDBJ whole genome shotgun (WGS) entry which is preliminary data.</text>
</comment>
<gene>
    <name evidence="1" type="ORF">B0F90DRAFT_1760697</name>
</gene>
<dbReference type="EMBL" id="WTXG01000088">
    <property type="protein sequence ID" value="KAI0293860.1"/>
    <property type="molecule type" value="Genomic_DNA"/>
</dbReference>
<evidence type="ECO:0000313" key="1">
    <source>
        <dbReference type="EMBL" id="KAI0293860.1"/>
    </source>
</evidence>
<proteinExistence type="predicted"/>
<organism evidence="1 2">
    <name type="scientific">Multifurca ochricompacta</name>
    <dbReference type="NCBI Taxonomy" id="376703"/>
    <lineage>
        <taxon>Eukaryota</taxon>
        <taxon>Fungi</taxon>
        <taxon>Dikarya</taxon>
        <taxon>Basidiomycota</taxon>
        <taxon>Agaricomycotina</taxon>
        <taxon>Agaricomycetes</taxon>
        <taxon>Russulales</taxon>
        <taxon>Russulaceae</taxon>
        <taxon>Multifurca</taxon>
    </lineage>
</organism>
<name>A0AAD4QKC1_9AGAM</name>
<dbReference type="Proteomes" id="UP001203297">
    <property type="component" value="Unassembled WGS sequence"/>
</dbReference>
<sequence>MSRLHSLPCHVLYLCLPLRTTPSRLLQKYSKYLDCLPEGSPECSFMHSVGCPSLPSDTDPIASKRVTKIPDRTKANTNLRVESGTRVQVKVCTEGSWTDRGLYGRNSG</sequence>
<evidence type="ECO:0000313" key="2">
    <source>
        <dbReference type="Proteomes" id="UP001203297"/>
    </source>
</evidence>
<protein>
    <submittedName>
        <fullName evidence="1">Uncharacterized protein</fullName>
    </submittedName>
</protein>